<feature type="transmembrane region" description="Helical" evidence="10">
    <location>
        <begin position="148"/>
        <end position="169"/>
    </location>
</feature>
<feature type="transmembrane region" description="Helical" evidence="10">
    <location>
        <begin position="117"/>
        <end position="136"/>
    </location>
</feature>
<feature type="transmembrane region" description="Helical" evidence="10">
    <location>
        <begin position="225"/>
        <end position="246"/>
    </location>
</feature>
<dbReference type="HOGENOM" id="CLU_032554_0_0_9"/>
<keyword evidence="3" id="KW-0328">Glycosyltransferase</keyword>
<dbReference type="Proteomes" id="UP000006346">
    <property type="component" value="Chromosome"/>
</dbReference>
<evidence type="ECO:0000256" key="5">
    <source>
        <dbReference type="ARBA" id="ARBA00022692"/>
    </source>
</evidence>
<dbReference type="OrthoDB" id="9776737at2"/>
<protein>
    <submittedName>
        <fullName evidence="11">Putative integral membrane protein</fullName>
    </submittedName>
</protein>
<keyword evidence="2" id="KW-1003">Cell membrane</keyword>
<feature type="transmembrane region" description="Helical" evidence="10">
    <location>
        <begin position="406"/>
        <end position="426"/>
    </location>
</feature>
<evidence type="ECO:0000256" key="8">
    <source>
        <dbReference type="ARBA" id="ARBA00024033"/>
    </source>
</evidence>
<dbReference type="GO" id="GO:0009103">
    <property type="term" value="P:lipopolysaccharide biosynthetic process"/>
    <property type="evidence" value="ECO:0007669"/>
    <property type="project" value="UniProtKB-ARBA"/>
</dbReference>
<keyword evidence="6 10" id="KW-1133">Transmembrane helix</keyword>
<feature type="transmembrane region" description="Helical" evidence="10">
    <location>
        <begin position="303"/>
        <end position="326"/>
    </location>
</feature>
<sequence length="553" mass="60881">MAFIRKHLLKISLSAMLLLAGILCILSLWNYAGTAQSSQNVVIRNSWIQPGGNSDSNLSPGNNNPGPNSGVNPSNRQNSREYSRPSSDRSMAAPKVDRAGGMNRSGAGEQNNYVPQMIGYAVLFLILSVSGYYLMAKKKLKISASNEKIVLITLLGVGFFLRLIMASSISSHSFDLNLFKNWATTAANNLSQVYQGRSASDYPPFYIYVLLIVGKLGNLPALSPYYTLLLKLPSILADLASSFLLFKLAKKYLTLELSLLISAFYAFNPAILLNSAVWGQVDSFFTLLILAAIVLLSERRIGLATVFFASAVLMKPQGIIFLPVLFFELIRQKSLKSWLKVLSSGIVTAVVILLPFAWNLGSLWIFKLYASTLGEYPYASVNAFNFFSLLGKNFTSDAASFLGLSYHNWGLAAIVLLTLAAWFLYIKGKSREYAGAAALILIAGVFSFSTRMHERYLFPAVALAILAYIYLRDKRLLLLAAGFSTTSYVNTYYVLLKTLSGTNSITYGPILVITSFLNVVLFVYLLKVLYEIVMGRRDAAGKTGKLKIVAKYE</sequence>
<evidence type="ECO:0000256" key="7">
    <source>
        <dbReference type="ARBA" id="ARBA00023136"/>
    </source>
</evidence>
<dbReference type="KEGG" id="dor:Desor_3602"/>
<evidence type="ECO:0000256" key="9">
    <source>
        <dbReference type="SAM" id="MobiDB-lite"/>
    </source>
</evidence>
<keyword evidence="4" id="KW-0808">Transferase</keyword>
<dbReference type="InterPro" id="IPR050297">
    <property type="entry name" value="LipidA_mod_glycosyltrf_83"/>
</dbReference>
<feature type="compositionally biased region" description="Basic and acidic residues" evidence="9">
    <location>
        <begin position="78"/>
        <end position="87"/>
    </location>
</feature>
<dbReference type="Pfam" id="PF09594">
    <property type="entry name" value="GT87"/>
    <property type="match status" value="1"/>
</dbReference>
<feature type="compositionally biased region" description="Low complexity" evidence="9">
    <location>
        <begin position="53"/>
        <end position="75"/>
    </location>
</feature>
<evidence type="ECO:0000256" key="4">
    <source>
        <dbReference type="ARBA" id="ARBA00022679"/>
    </source>
</evidence>
<keyword evidence="12" id="KW-1185">Reference proteome</keyword>
<keyword evidence="7 10" id="KW-0472">Membrane</keyword>
<name>G7WIK8_DESOD</name>
<keyword evidence="5 10" id="KW-0812">Transmembrane</keyword>
<feature type="transmembrane region" description="Helical" evidence="10">
    <location>
        <begin position="456"/>
        <end position="471"/>
    </location>
</feature>
<accession>G7WIK8</accession>
<feature type="transmembrane region" description="Helical" evidence="10">
    <location>
        <begin position="378"/>
        <end position="394"/>
    </location>
</feature>
<dbReference type="AlphaFoldDB" id="G7WIK8"/>
<dbReference type="eggNOG" id="COG5650">
    <property type="taxonomic scope" value="Bacteria"/>
</dbReference>
<feature type="transmembrane region" description="Helical" evidence="10">
    <location>
        <begin position="346"/>
        <end position="366"/>
    </location>
</feature>
<evidence type="ECO:0000313" key="11">
    <source>
        <dbReference type="EMBL" id="AET69082.1"/>
    </source>
</evidence>
<feature type="transmembrane region" description="Helical" evidence="10">
    <location>
        <begin position="476"/>
        <end position="495"/>
    </location>
</feature>
<evidence type="ECO:0000256" key="1">
    <source>
        <dbReference type="ARBA" id="ARBA00004651"/>
    </source>
</evidence>
<dbReference type="InterPro" id="IPR018584">
    <property type="entry name" value="GT87"/>
</dbReference>
<evidence type="ECO:0000313" key="12">
    <source>
        <dbReference type="Proteomes" id="UP000006346"/>
    </source>
</evidence>
<dbReference type="PANTHER" id="PTHR33908:SF11">
    <property type="entry name" value="MEMBRANE PROTEIN"/>
    <property type="match status" value="1"/>
</dbReference>
<evidence type="ECO:0000256" key="2">
    <source>
        <dbReference type="ARBA" id="ARBA00022475"/>
    </source>
</evidence>
<comment type="similarity">
    <text evidence="8">Belongs to the glycosyltransferase 87 family.</text>
</comment>
<dbReference type="PANTHER" id="PTHR33908">
    <property type="entry name" value="MANNOSYLTRANSFERASE YKCB-RELATED"/>
    <property type="match status" value="1"/>
</dbReference>
<evidence type="ECO:0000256" key="10">
    <source>
        <dbReference type="SAM" id="Phobius"/>
    </source>
</evidence>
<feature type="transmembrane region" description="Helical" evidence="10">
    <location>
        <begin position="253"/>
        <end position="271"/>
    </location>
</feature>
<reference evidence="11 12" key="2">
    <citation type="journal article" date="2012" name="J. Bacteriol.">
        <title>Complete genome sequences of Desulfosporosinus orientis DSM765T, Desulfosporosinus youngiae DSM17734T, Desulfosporosinus meridiei DSM13257T, and Desulfosporosinus acidiphilus DSM22704T.</title>
        <authorList>
            <person name="Pester M."/>
            <person name="Brambilla E."/>
            <person name="Alazard D."/>
            <person name="Rattei T."/>
            <person name="Weinmaier T."/>
            <person name="Han J."/>
            <person name="Lucas S."/>
            <person name="Lapidus A."/>
            <person name="Cheng J.F."/>
            <person name="Goodwin L."/>
            <person name="Pitluck S."/>
            <person name="Peters L."/>
            <person name="Ovchinnikova G."/>
            <person name="Teshima H."/>
            <person name="Detter J.C."/>
            <person name="Han C.S."/>
            <person name="Tapia R."/>
            <person name="Land M.L."/>
            <person name="Hauser L."/>
            <person name="Kyrpides N.C."/>
            <person name="Ivanova N.N."/>
            <person name="Pagani I."/>
            <person name="Huntmann M."/>
            <person name="Wei C.L."/>
            <person name="Davenport K.W."/>
            <person name="Daligault H."/>
            <person name="Chain P.S."/>
            <person name="Chen A."/>
            <person name="Mavromatis K."/>
            <person name="Markowitz V."/>
            <person name="Szeto E."/>
            <person name="Mikhailova N."/>
            <person name="Pati A."/>
            <person name="Wagner M."/>
            <person name="Woyke T."/>
            <person name="Ollivier B."/>
            <person name="Klenk H.P."/>
            <person name="Spring S."/>
            <person name="Loy A."/>
        </authorList>
    </citation>
    <scope>NUCLEOTIDE SEQUENCE [LARGE SCALE GENOMIC DNA]</scope>
    <source>
        <strain evidence="12">ATCC 19365 / DSM 765 / NCIMB 8382 / VKM B-1628</strain>
    </source>
</reference>
<feature type="transmembrane region" description="Helical" evidence="10">
    <location>
        <begin position="277"/>
        <end position="296"/>
    </location>
</feature>
<reference evidence="12" key="1">
    <citation type="submission" date="2011-11" db="EMBL/GenBank/DDBJ databases">
        <title>Complete sequence of Desulfosporosinus orientis DSM 765.</title>
        <authorList>
            <person name="Lucas S."/>
            <person name="Han J."/>
            <person name="Lapidus A."/>
            <person name="Cheng J.-F."/>
            <person name="Goodwin L."/>
            <person name="Pitluck S."/>
            <person name="Peters L."/>
            <person name="Ovchinnikova G."/>
            <person name="Teshima H."/>
            <person name="Detter J.C."/>
            <person name="Han C."/>
            <person name="Tapia R."/>
            <person name="Land M."/>
            <person name="Hauser L."/>
            <person name="Kyrpides N."/>
            <person name="Ivanova N."/>
            <person name="Pagani I."/>
            <person name="Pester M."/>
            <person name="Spring S."/>
            <person name="Ollivier B."/>
            <person name="Rattei T."/>
            <person name="Klenk H.-P."/>
            <person name="Wagner M."/>
            <person name="Loy A."/>
            <person name="Woyke T."/>
        </authorList>
    </citation>
    <scope>NUCLEOTIDE SEQUENCE [LARGE SCALE GENOMIC DNA]</scope>
    <source>
        <strain evidence="12">ATCC 19365 / DSM 765 / NCIMB 8382 / VKM B-1628</strain>
    </source>
</reference>
<evidence type="ECO:0000256" key="3">
    <source>
        <dbReference type="ARBA" id="ARBA00022676"/>
    </source>
</evidence>
<dbReference type="PATRIC" id="fig|768706.3.peg.3635"/>
<proteinExistence type="inferred from homology"/>
<dbReference type="GO" id="GO:0016758">
    <property type="term" value="F:hexosyltransferase activity"/>
    <property type="evidence" value="ECO:0007669"/>
    <property type="project" value="InterPro"/>
</dbReference>
<dbReference type="EMBL" id="CP003108">
    <property type="protein sequence ID" value="AET69082.1"/>
    <property type="molecule type" value="Genomic_DNA"/>
</dbReference>
<comment type="subcellular location">
    <subcellularLocation>
        <location evidence="1">Cell membrane</location>
        <topology evidence="1">Multi-pass membrane protein</topology>
    </subcellularLocation>
</comment>
<feature type="region of interest" description="Disordered" evidence="9">
    <location>
        <begin position="53"/>
        <end position="107"/>
    </location>
</feature>
<feature type="transmembrane region" description="Helical" evidence="10">
    <location>
        <begin position="507"/>
        <end position="526"/>
    </location>
</feature>
<organism evidence="11 12">
    <name type="scientific">Desulfosporosinus orientis (strain ATCC 19365 / DSM 765 / NCIMB 8382 / VKM B-1628 / Singapore I)</name>
    <name type="common">Desulfotomaculum orientis</name>
    <dbReference type="NCBI Taxonomy" id="768706"/>
    <lineage>
        <taxon>Bacteria</taxon>
        <taxon>Bacillati</taxon>
        <taxon>Bacillota</taxon>
        <taxon>Clostridia</taxon>
        <taxon>Eubacteriales</taxon>
        <taxon>Desulfitobacteriaceae</taxon>
        <taxon>Desulfosporosinus</taxon>
    </lineage>
</organism>
<evidence type="ECO:0000256" key="6">
    <source>
        <dbReference type="ARBA" id="ARBA00022989"/>
    </source>
</evidence>
<dbReference type="STRING" id="768706.Desor_3602"/>
<feature type="transmembrane region" description="Helical" evidence="10">
    <location>
        <begin position="433"/>
        <end position="450"/>
    </location>
</feature>
<dbReference type="RefSeq" id="WP_014185890.1">
    <property type="nucleotide sequence ID" value="NC_016584.1"/>
</dbReference>
<dbReference type="GO" id="GO:0016763">
    <property type="term" value="F:pentosyltransferase activity"/>
    <property type="evidence" value="ECO:0007669"/>
    <property type="project" value="TreeGrafter"/>
</dbReference>
<dbReference type="GO" id="GO:0005886">
    <property type="term" value="C:plasma membrane"/>
    <property type="evidence" value="ECO:0007669"/>
    <property type="project" value="UniProtKB-SubCell"/>
</dbReference>
<gene>
    <name evidence="11" type="ordered locus">Desor_3602</name>
</gene>